<evidence type="ECO:0008006" key="3">
    <source>
        <dbReference type="Google" id="ProtNLM"/>
    </source>
</evidence>
<keyword evidence="2" id="KW-1185">Reference proteome</keyword>
<sequence>MIIKISSNGKGAWNLVARERDDDMAPLVYTANGRNRVQIEFLLRGILADQESFSPVIERKDQA</sequence>
<gene>
    <name evidence="1" type="ORF">OWR29_25475</name>
</gene>
<evidence type="ECO:0000313" key="2">
    <source>
        <dbReference type="Proteomes" id="UP001151002"/>
    </source>
</evidence>
<name>A0ABT4B4E6_9ACTN</name>
<dbReference type="Proteomes" id="UP001151002">
    <property type="component" value="Unassembled WGS sequence"/>
</dbReference>
<protein>
    <recommendedName>
        <fullName evidence="3">Transposase</fullName>
    </recommendedName>
</protein>
<organism evidence="1 2">
    <name type="scientific">Paractinoplanes pyxinae</name>
    <dbReference type="NCBI Taxonomy" id="2997416"/>
    <lineage>
        <taxon>Bacteria</taxon>
        <taxon>Bacillati</taxon>
        <taxon>Actinomycetota</taxon>
        <taxon>Actinomycetes</taxon>
        <taxon>Micromonosporales</taxon>
        <taxon>Micromonosporaceae</taxon>
        <taxon>Paractinoplanes</taxon>
    </lineage>
</organism>
<dbReference type="EMBL" id="JAPNTZ010000009">
    <property type="protein sequence ID" value="MCY1141363.1"/>
    <property type="molecule type" value="Genomic_DNA"/>
</dbReference>
<dbReference type="RefSeq" id="WP_267565750.1">
    <property type="nucleotide sequence ID" value="NZ_JAPNTZ010000009.1"/>
</dbReference>
<proteinExistence type="predicted"/>
<reference evidence="1" key="1">
    <citation type="submission" date="2022-11" db="EMBL/GenBank/DDBJ databases">
        <authorList>
            <person name="Somphong A."/>
            <person name="Phongsopitanun W."/>
        </authorList>
    </citation>
    <scope>NUCLEOTIDE SEQUENCE</scope>
    <source>
        <strain evidence="1">Pm04-4</strain>
    </source>
</reference>
<comment type="caution">
    <text evidence="1">The sequence shown here is derived from an EMBL/GenBank/DDBJ whole genome shotgun (WGS) entry which is preliminary data.</text>
</comment>
<accession>A0ABT4B4E6</accession>
<evidence type="ECO:0000313" key="1">
    <source>
        <dbReference type="EMBL" id="MCY1141363.1"/>
    </source>
</evidence>